<evidence type="ECO:0000259" key="1">
    <source>
        <dbReference type="SMART" id="SM00481"/>
    </source>
</evidence>
<dbReference type="InterPro" id="IPR052018">
    <property type="entry name" value="PHP_domain"/>
</dbReference>
<dbReference type="HOGENOM" id="CLU_072983_1_0_2"/>
<dbReference type="PANTHER" id="PTHR42924:SF3">
    <property type="entry name" value="POLYMERASE_HISTIDINOL PHOSPHATASE N-TERMINAL DOMAIN-CONTAINING PROTEIN"/>
    <property type="match status" value="1"/>
</dbReference>
<dbReference type="Pfam" id="PF13263">
    <property type="entry name" value="PHP_C"/>
    <property type="match status" value="1"/>
</dbReference>
<name>A0A0E3PQA4_9EURY</name>
<evidence type="ECO:0000313" key="2">
    <source>
        <dbReference type="EMBL" id="AKB38020.1"/>
    </source>
</evidence>
<dbReference type="SMART" id="SM00481">
    <property type="entry name" value="POLIIIAc"/>
    <property type="match status" value="1"/>
</dbReference>
<dbReference type="GO" id="GO:0004534">
    <property type="term" value="F:5'-3' RNA exonuclease activity"/>
    <property type="evidence" value="ECO:0007669"/>
    <property type="project" value="TreeGrafter"/>
</dbReference>
<organism evidence="2 3">
    <name type="scientific">Methanosarcina siciliae C2J</name>
    <dbReference type="NCBI Taxonomy" id="1434118"/>
    <lineage>
        <taxon>Archaea</taxon>
        <taxon>Methanobacteriati</taxon>
        <taxon>Methanobacteriota</taxon>
        <taxon>Stenosarchaea group</taxon>
        <taxon>Methanomicrobia</taxon>
        <taxon>Methanosarcinales</taxon>
        <taxon>Methanosarcinaceae</taxon>
        <taxon>Methanosarcina</taxon>
    </lineage>
</organism>
<dbReference type="PANTHER" id="PTHR42924">
    <property type="entry name" value="EXONUCLEASE"/>
    <property type="match status" value="1"/>
</dbReference>
<protein>
    <recommendedName>
        <fullName evidence="1">Polymerase/histidinol phosphatase N-terminal domain-containing protein</fullName>
    </recommendedName>
</protein>
<dbReference type="InterPro" id="IPR004013">
    <property type="entry name" value="PHP_dom"/>
</dbReference>
<dbReference type="SUPFAM" id="SSF89550">
    <property type="entry name" value="PHP domain-like"/>
    <property type="match status" value="1"/>
</dbReference>
<dbReference type="AlphaFoldDB" id="A0A0E3PQA4"/>
<dbReference type="STRING" id="1434118.MSSAC_3430"/>
<accession>A0A0E3PQA4</accession>
<gene>
    <name evidence="2" type="ORF">MSSAC_3430</name>
</gene>
<reference evidence="2 3" key="1">
    <citation type="submission" date="2014-07" db="EMBL/GenBank/DDBJ databases">
        <title>Methanogenic archaea and the global carbon cycle.</title>
        <authorList>
            <person name="Henriksen J.R."/>
            <person name="Luke J."/>
            <person name="Reinhart S."/>
            <person name="Benedict M.N."/>
            <person name="Youngblut N.D."/>
            <person name="Metcalf M.E."/>
            <person name="Whitaker R.J."/>
            <person name="Metcalf W.W."/>
        </authorList>
    </citation>
    <scope>NUCLEOTIDE SEQUENCE [LARGE SCALE GENOMIC DNA]</scope>
    <source>
        <strain evidence="2 3">C2J</strain>
    </source>
</reference>
<proteinExistence type="predicted"/>
<evidence type="ECO:0000313" key="3">
    <source>
        <dbReference type="Proteomes" id="UP000033123"/>
    </source>
</evidence>
<dbReference type="Pfam" id="PF02811">
    <property type="entry name" value="PHP"/>
    <property type="match status" value="1"/>
</dbReference>
<dbReference type="GeneID" id="24873122"/>
<sequence>MNAYYNFDLHVHSVYSKDSLLTPERIIKVAMVKGINSIAITDHDTILGGLKTKSIKQNSLLVIIGSEIKTDYGDLIGLFLNEEIKSRIFPEVIEEIKDQGGFVVLPHPYRRKKFPDNGLFRKIDVLEGINGRTSEELNQKAQSLARELSKPVVGGSDAHFSFELGTVMNCANHFCNDEEELRRLILDNNSTCRYKVNSSFVRKSNILLSAFLKRVKNI</sequence>
<dbReference type="InterPro" id="IPR003141">
    <property type="entry name" value="Pol/His_phosphatase_N"/>
</dbReference>
<dbReference type="GO" id="GO:0035312">
    <property type="term" value="F:5'-3' DNA exonuclease activity"/>
    <property type="evidence" value="ECO:0007669"/>
    <property type="project" value="TreeGrafter"/>
</dbReference>
<dbReference type="InterPro" id="IPR016195">
    <property type="entry name" value="Pol/histidinol_Pase-like"/>
</dbReference>
<dbReference type="RefSeq" id="WP_052727366.1">
    <property type="nucleotide sequence ID" value="NZ_CP009508.1"/>
</dbReference>
<feature type="domain" description="Polymerase/histidinol phosphatase N-terminal" evidence="1">
    <location>
        <begin position="7"/>
        <end position="72"/>
    </location>
</feature>
<dbReference type="KEGG" id="msj:MSSAC_3430"/>
<dbReference type="Gene3D" id="3.20.20.140">
    <property type="entry name" value="Metal-dependent hydrolases"/>
    <property type="match status" value="1"/>
</dbReference>
<dbReference type="EMBL" id="CP009508">
    <property type="protein sequence ID" value="AKB38020.1"/>
    <property type="molecule type" value="Genomic_DNA"/>
</dbReference>
<dbReference type="Proteomes" id="UP000033123">
    <property type="component" value="Chromosome"/>
</dbReference>
<dbReference type="PATRIC" id="fig|1434118.4.peg.4423"/>
<dbReference type="CDD" id="cd07432">
    <property type="entry name" value="PHP_HisPPase"/>
    <property type="match status" value="1"/>
</dbReference>